<gene>
    <name evidence="1" type="ORF">AZI86_05000</name>
</gene>
<sequence>MKKTYTIGLDLGGTKLAAALLDNHGKMLDFIKVPVEMRREKSASETQKRIIDLMADICLDFKNRFPKETSSKCFLGVGLASAGPLNAEEGKLVHPMNYPGWKIVPIRDLVKKEIYKRGFKAPVYFQHDGTAMALAEGWVGGGKGMSSFAVVTIGTGVGSGVIFNDFPAQSRGMGSEHGHIVVDFKKLQEHPDKLHHCTVEGIASGTGLLRRAKEMGFQGKSVEELVEDTDPKYQILFKEMSWALACLCYDLSIGYNLEQIFLSGGLIKIRHLYLKDLKAHYKNLIRQMNPSFECKIEIAKTKNHAGVVGAGYLPYLALKK</sequence>
<keyword evidence="2" id="KW-1185">Reference proteome</keyword>
<keyword evidence="1" id="KW-0808">Transferase</keyword>
<dbReference type="PANTHER" id="PTHR18964">
    <property type="entry name" value="ROK (REPRESSOR, ORF, KINASE) FAMILY"/>
    <property type="match status" value="1"/>
</dbReference>
<keyword evidence="1" id="KW-0418">Kinase</keyword>
<proteinExistence type="predicted"/>
<dbReference type="InterPro" id="IPR000600">
    <property type="entry name" value="ROK"/>
</dbReference>
<dbReference type="SUPFAM" id="SSF53067">
    <property type="entry name" value="Actin-like ATPase domain"/>
    <property type="match status" value="1"/>
</dbReference>
<dbReference type="OrthoDB" id="9796533at2"/>
<reference evidence="1 2" key="1">
    <citation type="submission" date="2016-03" db="EMBL/GenBank/DDBJ databases">
        <authorList>
            <person name="Ploux O."/>
        </authorList>
    </citation>
    <scope>NUCLEOTIDE SEQUENCE [LARGE SCALE GENOMIC DNA]</scope>
    <source>
        <strain evidence="1 2">R0</strain>
    </source>
</reference>
<evidence type="ECO:0000313" key="1">
    <source>
        <dbReference type="EMBL" id="KYG66410.1"/>
    </source>
</evidence>
<dbReference type="Gene3D" id="3.30.420.40">
    <property type="match status" value="2"/>
</dbReference>
<accession>A0A150WPQ7</accession>
<dbReference type="EMBL" id="LUKE01000001">
    <property type="protein sequence ID" value="KYG66410.1"/>
    <property type="molecule type" value="Genomic_DNA"/>
</dbReference>
<comment type="caution">
    <text evidence="1">The sequence shown here is derived from an EMBL/GenBank/DDBJ whole genome shotgun (WGS) entry which is preliminary data.</text>
</comment>
<dbReference type="GO" id="GO:0016301">
    <property type="term" value="F:kinase activity"/>
    <property type="evidence" value="ECO:0007669"/>
    <property type="project" value="UniProtKB-KW"/>
</dbReference>
<protein>
    <submittedName>
        <fullName evidence="1">Glucokinase</fullName>
    </submittedName>
</protein>
<evidence type="ECO:0000313" key="2">
    <source>
        <dbReference type="Proteomes" id="UP000075320"/>
    </source>
</evidence>
<name>A0A150WPQ7_BDEBC</name>
<dbReference type="RefSeq" id="WP_061833974.1">
    <property type="nucleotide sequence ID" value="NZ_LUKE01000001.1"/>
</dbReference>
<dbReference type="Proteomes" id="UP000075320">
    <property type="component" value="Unassembled WGS sequence"/>
</dbReference>
<dbReference type="Pfam" id="PF00480">
    <property type="entry name" value="ROK"/>
    <property type="match status" value="1"/>
</dbReference>
<dbReference type="PANTHER" id="PTHR18964:SF169">
    <property type="entry name" value="N-ACETYLMANNOSAMINE KINASE"/>
    <property type="match status" value="1"/>
</dbReference>
<organism evidence="1 2">
    <name type="scientific">Bdellovibrio bacteriovorus</name>
    <dbReference type="NCBI Taxonomy" id="959"/>
    <lineage>
        <taxon>Bacteria</taxon>
        <taxon>Pseudomonadati</taxon>
        <taxon>Bdellovibrionota</taxon>
        <taxon>Bdellovibrionia</taxon>
        <taxon>Bdellovibrionales</taxon>
        <taxon>Pseudobdellovibrionaceae</taxon>
        <taxon>Bdellovibrio</taxon>
    </lineage>
</organism>
<dbReference type="AlphaFoldDB" id="A0A150WPQ7"/>
<dbReference type="InterPro" id="IPR043129">
    <property type="entry name" value="ATPase_NBD"/>
</dbReference>